<gene>
    <name evidence="1" type="ORF">JMJ77_012932</name>
</gene>
<organism evidence="1 2">
    <name type="scientific">Colletotrichum scovillei</name>
    <dbReference type="NCBI Taxonomy" id="1209932"/>
    <lineage>
        <taxon>Eukaryota</taxon>
        <taxon>Fungi</taxon>
        <taxon>Dikarya</taxon>
        <taxon>Ascomycota</taxon>
        <taxon>Pezizomycotina</taxon>
        <taxon>Sordariomycetes</taxon>
        <taxon>Hypocreomycetidae</taxon>
        <taxon>Glomerellales</taxon>
        <taxon>Glomerellaceae</taxon>
        <taxon>Colletotrichum</taxon>
        <taxon>Colletotrichum acutatum species complex</taxon>
    </lineage>
</organism>
<sequence length="41" mass="4609">VSPVVVAGCGQTGRVPIDLSLRYVPVNLLRTFRNEKRVNWV</sequence>
<dbReference type="EMBL" id="JAESDN010000005">
    <property type="protein sequence ID" value="KAG7050180.1"/>
    <property type="molecule type" value="Genomic_DNA"/>
</dbReference>
<name>A0A9P7UI37_9PEZI</name>
<evidence type="ECO:0000313" key="2">
    <source>
        <dbReference type="Proteomes" id="UP000699042"/>
    </source>
</evidence>
<proteinExistence type="predicted"/>
<evidence type="ECO:0000313" key="1">
    <source>
        <dbReference type="EMBL" id="KAG7050180.1"/>
    </source>
</evidence>
<protein>
    <submittedName>
        <fullName evidence="1">Uncharacterized protein</fullName>
    </submittedName>
</protein>
<comment type="caution">
    <text evidence="1">The sequence shown here is derived from an EMBL/GenBank/DDBJ whole genome shotgun (WGS) entry which is preliminary data.</text>
</comment>
<dbReference type="Proteomes" id="UP000699042">
    <property type="component" value="Unassembled WGS sequence"/>
</dbReference>
<feature type="non-terminal residue" evidence="1">
    <location>
        <position position="41"/>
    </location>
</feature>
<dbReference type="AlphaFoldDB" id="A0A9P7UI37"/>
<keyword evidence="2" id="KW-1185">Reference proteome</keyword>
<reference evidence="1" key="1">
    <citation type="submission" date="2021-05" db="EMBL/GenBank/DDBJ databases">
        <title>Comparative genomics of three Colletotrichum scovillei strains and genetic complementation revealed genes involved fungal growth and virulence on chili pepper.</title>
        <authorList>
            <person name="Hsieh D.-K."/>
            <person name="Chuang S.-C."/>
            <person name="Chen C.-Y."/>
            <person name="Chao Y.-T."/>
            <person name="Lu M.-Y.J."/>
            <person name="Lee M.-H."/>
            <person name="Shih M.-C."/>
        </authorList>
    </citation>
    <scope>NUCLEOTIDE SEQUENCE</scope>
    <source>
        <strain evidence="1">Coll-153</strain>
    </source>
</reference>
<accession>A0A9P7UI37</accession>
<feature type="non-terminal residue" evidence="1">
    <location>
        <position position="1"/>
    </location>
</feature>